<dbReference type="InterPro" id="IPR040256">
    <property type="entry name" value="At4g02000-like"/>
</dbReference>
<dbReference type="InterPro" id="IPR025558">
    <property type="entry name" value="DUF4283"/>
</dbReference>
<feature type="compositionally biased region" description="Basic and acidic residues" evidence="1">
    <location>
        <begin position="461"/>
        <end position="482"/>
    </location>
</feature>
<proteinExistence type="predicted"/>
<evidence type="ECO:0000259" key="2">
    <source>
        <dbReference type="Pfam" id="PF14111"/>
    </source>
</evidence>
<evidence type="ECO:0000313" key="4">
    <source>
        <dbReference type="Proteomes" id="UP000264353"/>
    </source>
</evidence>
<feature type="region of interest" description="Disordered" evidence="1">
    <location>
        <begin position="320"/>
        <end position="339"/>
    </location>
</feature>
<gene>
    <name evidence="3" type="ORF">BRARA_A02354</name>
</gene>
<feature type="compositionally biased region" description="Acidic residues" evidence="1">
    <location>
        <begin position="533"/>
        <end position="545"/>
    </location>
</feature>
<dbReference type="Pfam" id="PF14111">
    <property type="entry name" value="DUF4283"/>
    <property type="match status" value="1"/>
</dbReference>
<name>A0A398AWD7_BRACM</name>
<dbReference type="PANTHER" id="PTHR31286">
    <property type="entry name" value="GLYCINE-RICH CELL WALL STRUCTURAL PROTEIN 1.8-LIKE"/>
    <property type="match status" value="1"/>
</dbReference>
<feature type="region of interest" description="Disordered" evidence="1">
    <location>
        <begin position="441"/>
        <end position="557"/>
    </location>
</feature>
<feature type="region of interest" description="Disordered" evidence="1">
    <location>
        <begin position="236"/>
        <end position="279"/>
    </location>
</feature>
<feature type="domain" description="DUF4283" evidence="2">
    <location>
        <begin position="41"/>
        <end position="124"/>
    </location>
</feature>
<dbReference type="Proteomes" id="UP000264353">
    <property type="component" value="Chromosome A1"/>
</dbReference>
<dbReference type="EMBL" id="CM010628">
    <property type="protein sequence ID" value="RID79633.1"/>
    <property type="molecule type" value="Genomic_DNA"/>
</dbReference>
<evidence type="ECO:0000256" key="1">
    <source>
        <dbReference type="SAM" id="MobiDB-lite"/>
    </source>
</evidence>
<feature type="compositionally biased region" description="Acidic residues" evidence="1">
    <location>
        <begin position="514"/>
        <end position="527"/>
    </location>
</feature>
<protein>
    <recommendedName>
        <fullName evidence="2">DUF4283 domain-containing protein</fullName>
    </recommendedName>
</protein>
<organism evidence="3 4">
    <name type="scientific">Brassica campestris</name>
    <name type="common">Field mustard</name>
    <dbReference type="NCBI Taxonomy" id="3711"/>
    <lineage>
        <taxon>Eukaryota</taxon>
        <taxon>Viridiplantae</taxon>
        <taxon>Streptophyta</taxon>
        <taxon>Embryophyta</taxon>
        <taxon>Tracheophyta</taxon>
        <taxon>Spermatophyta</taxon>
        <taxon>Magnoliopsida</taxon>
        <taxon>eudicotyledons</taxon>
        <taxon>Gunneridae</taxon>
        <taxon>Pentapetalae</taxon>
        <taxon>rosids</taxon>
        <taxon>malvids</taxon>
        <taxon>Brassicales</taxon>
        <taxon>Brassicaceae</taxon>
        <taxon>Brassiceae</taxon>
        <taxon>Brassica</taxon>
    </lineage>
</organism>
<dbReference type="AlphaFoldDB" id="A0A398AWD7"/>
<feature type="region of interest" description="Disordered" evidence="1">
    <location>
        <begin position="1"/>
        <end position="21"/>
    </location>
</feature>
<reference evidence="3 4" key="1">
    <citation type="submission" date="2018-06" db="EMBL/GenBank/DDBJ databases">
        <title>WGS assembly of Brassica rapa FPsc.</title>
        <authorList>
            <person name="Bowman J."/>
            <person name="Kohchi T."/>
            <person name="Yamato K."/>
            <person name="Jenkins J."/>
            <person name="Shu S."/>
            <person name="Ishizaki K."/>
            <person name="Yamaoka S."/>
            <person name="Nishihama R."/>
            <person name="Nakamura Y."/>
            <person name="Berger F."/>
            <person name="Adam C."/>
            <person name="Aki S."/>
            <person name="Althoff F."/>
            <person name="Araki T."/>
            <person name="Arteaga-Vazquez M."/>
            <person name="Balasubrmanian S."/>
            <person name="Bauer D."/>
            <person name="Boehm C."/>
            <person name="Briginshaw L."/>
            <person name="Caballero-Perez J."/>
            <person name="Catarino B."/>
            <person name="Chen F."/>
            <person name="Chiyoda S."/>
            <person name="Chovatia M."/>
            <person name="Davies K."/>
            <person name="Delmans M."/>
            <person name="Demura T."/>
            <person name="Dierschke T."/>
            <person name="Dolan L."/>
            <person name="Dorantes-Acosta A."/>
            <person name="Eklund D."/>
            <person name="Florent S."/>
            <person name="Flores-Sandoval E."/>
            <person name="Fujiyama A."/>
            <person name="Fukuzawa H."/>
            <person name="Galik B."/>
            <person name="Grimanelli D."/>
            <person name="Grimwood J."/>
            <person name="Grossniklaus U."/>
            <person name="Hamada T."/>
            <person name="Haseloff J."/>
            <person name="Hetherington A."/>
            <person name="Higo A."/>
            <person name="Hirakawa Y."/>
            <person name="Hundley H."/>
            <person name="Ikeda Y."/>
            <person name="Inoue K."/>
            <person name="Inoue S."/>
            <person name="Ishida S."/>
            <person name="Jia Q."/>
            <person name="Kakita M."/>
            <person name="Kanazawa T."/>
            <person name="Kawai Y."/>
            <person name="Kawashima T."/>
            <person name="Kennedy M."/>
            <person name="Kinose K."/>
            <person name="Kinoshita T."/>
            <person name="Kohara Y."/>
            <person name="Koide E."/>
            <person name="Komatsu K."/>
            <person name="Kopischke S."/>
            <person name="Kubo M."/>
            <person name="Kyozuka J."/>
            <person name="Lagercrantz U."/>
            <person name="Lin S."/>
            <person name="Lindquist E."/>
            <person name="Lipzen A."/>
            <person name="Lu C."/>
            <person name="Luna E."/>
            <person name="Martienssen R."/>
            <person name="Minamino N."/>
            <person name="Mizutani M."/>
            <person name="Mizutani M."/>
            <person name="Mochizuki N."/>
            <person name="Monte I."/>
            <person name="Mosher R."/>
            <person name="Nagasaki H."/>
            <person name="Nakagami H."/>
            <person name="Naramoto S."/>
            <person name="Nishitani K."/>
            <person name="Ohtani M."/>
            <person name="Okamoto T."/>
            <person name="Okumura M."/>
            <person name="Phillips J."/>
            <person name="Pollak B."/>
            <person name="Reinders A."/>
            <person name="Roevekamp M."/>
            <person name="Sano R."/>
            <person name="Sawa S."/>
            <person name="Schmid M."/>
            <person name="Shirakawa M."/>
            <person name="Solano R."/>
            <person name="Spunde A."/>
            <person name="Suetsugu N."/>
            <person name="Sugano S."/>
            <person name="Sugiyama A."/>
            <person name="Sun R."/>
            <person name="Suzuki Y."/>
            <person name="Takenaka M."/>
            <person name="Takezawa D."/>
            <person name="Tomogane H."/>
            <person name="Tsuzuki M."/>
            <person name="Ueda T."/>
            <person name="Umeda M."/>
            <person name="Ward J."/>
            <person name="Watanabe Y."/>
            <person name="Yazaki K."/>
            <person name="Yokoyama R."/>
            <person name="Yoshitake Y."/>
            <person name="Yotsui I."/>
            <person name="Zachgo S."/>
            <person name="Schmutz J."/>
        </authorList>
    </citation>
    <scope>NUCLEOTIDE SEQUENCE [LARGE SCALE GENOMIC DNA]</scope>
    <source>
        <strain evidence="4">cv. B-3</strain>
    </source>
</reference>
<accession>A0A398AWD7</accession>
<dbReference type="PANTHER" id="PTHR31286:SF178">
    <property type="entry name" value="DUF4283 DOMAIN-CONTAINING PROTEIN"/>
    <property type="match status" value="1"/>
</dbReference>
<evidence type="ECO:0000313" key="3">
    <source>
        <dbReference type="EMBL" id="RID79633.1"/>
    </source>
</evidence>
<sequence length="585" mass="68896">MNRLAGSCSNGDTYRPVRRQKQGEEDEIIRVPAFDNSDLIEKFKLPLVGRMFHSDGRSVEALLKHMPKWRIWDIENRVRGINLGNKKFQFDFENEEDLERVLQRRPCHFNKWSFSLERWIPTIKEDFPNTLAFWAEVSSVPSHYKKIETYRAGVHVFINRDNPLKFECKVGFNNGDVVKVTIKYEDFHHHCFTCKRISHEEGTCPELNEEQRECNRVLRIEQKELEERATWEAFSLPQRQSLQDPGKKSYNRDTGVMEPRKDIHRSSSSQREWSNDKDYSRDLHGKIQERRYYHSKNVWNRLDNPNTSEFPQNQERYHPYQHSSHVGYKERTRDTASSSEWRIKDPNKKRQEHKARILGTNQNKEMAREDHLQTHSEPSLITIDARLIVPTTRVATLAPLPPKIWNGDQLSKTEKERRRSKICSFEREGYPGLLILKRAREDSSELQRGSKNHEGSLGQKPPKELGRERTDLIKEKSMEKETNMASPTASEVDKEENELNKSIDEYADLSMDADMVEDDDLLDENFETLENFESPDNENTEEAEKEDGSSLPEYPEEQRVIKAELMYVNSGKDSQSWYQRSKREE</sequence>